<protein>
    <submittedName>
        <fullName evidence="2">Uncharacterized protein</fullName>
    </submittedName>
</protein>
<gene>
    <name evidence="2" type="ORF">UO65_0751</name>
</gene>
<sequence length="67" mass="7382">MSDKDSDQKNAEPGKDEEPDLLDRSTAELDEYAESSTREPTPVVGRTARAEDTDEEASQRDGTEPPD</sequence>
<feature type="compositionally biased region" description="Basic and acidic residues" evidence="1">
    <location>
        <begin position="57"/>
        <end position="67"/>
    </location>
</feature>
<dbReference type="OrthoDB" id="9995507at2"/>
<comment type="caution">
    <text evidence="2">The sequence shown here is derived from an EMBL/GenBank/DDBJ whole genome shotgun (WGS) entry which is preliminary data.</text>
</comment>
<name>W7J4L9_9PSEU</name>
<dbReference type="RefSeq" id="WP_035278712.1">
    <property type="nucleotide sequence ID" value="NZ_AYXG01000028.1"/>
</dbReference>
<accession>A0A8E2WUY4</accession>
<keyword evidence="3" id="KW-1185">Reference proteome</keyword>
<evidence type="ECO:0000313" key="3">
    <source>
        <dbReference type="Proteomes" id="UP000019277"/>
    </source>
</evidence>
<evidence type="ECO:0000313" key="2">
    <source>
        <dbReference type="EMBL" id="EWC63921.1"/>
    </source>
</evidence>
<dbReference type="Proteomes" id="UP000019277">
    <property type="component" value="Unassembled WGS sequence"/>
</dbReference>
<dbReference type="EMBL" id="AYXG01000028">
    <property type="protein sequence ID" value="EWC63921.1"/>
    <property type="molecule type" value="Genomic_DNA"/>
</dbReference>
<reference evidence="2 3" key="1">
    <citation type="journal article" date="2014" name="Genome Announc.">
        <title>Draft Genome Sequence of the Antitrypanosomally Active Sponge-Associated Bacterium Actinokineospora sp. Strain EG49.</title>
        <authorList>
            <person name="Harjes J."/>
            <person name="Ryu T."/>
            <person name="Abdelmohsen U.R."/>
            <person name="Moitinho-Silva L."/>
            <person name="Horn H."/>
            <person name="Ravasi T."/>
            <person name="Hentschel U."/>
        </authorList>
    </citation>
    <scope>NUCLEOTIDE SEQUENCE [LARGE SCALE GENOMIC DNA]</scope>
    <source>
        <strain evidence="2 3">EG49</strain>
    </source>
</reference>
<proteinExistence type="predicted"/>
<evidence type="ECO:0000256" key="1">
    <source>
        <dbReference type="SAM" id="MobiDB-lite"/>
    </source>
</evidence>
<dbReference type="STRING" id="909613.UO65_0751"/>
<feature type="compositionally biased region" description="Basic and acidic residues" evidence="1">
    <location>
        <begin position="1"/>
        <end position="27"/>
    </location>
</feature>
<dbReference type="AlphaFoldDB" id="W7J4L9"/>
<accession>W7J4L9</accession>
<feature type="region of interest" description="Disordered" evidence="1">
    <location>
        <begin position="1"/>
        <end position="67"/>
    </location>
</feature>
<organism evidence="2 3">
    <name type="scientific">Actinokineospora spheciospongiae</name>
    <dbReference type="NCBI Taxonomy" id="909613"/>
    <lineage>
        <taxon>Bacteria</taxon>
        <taxon>Bacillati</taxon>
        <taxon>Actinomycetota</taxon>
        <taxon>Actinomycetes</taxon>
        <taxon>Pseudonocardiales</taxon>
        <taxon>Pseudonocardiaceae</taxon>
        <taxon>Actinokineospora</taxon>
    </lineage>
</organism>